<sequence length="531" mass="55936">MKSLFISSVLLASLTHARPVHDGLARRQEMVYMRPATNVGSSNGIDYSDDAYTVKAADGIDSNTTPEDSTDVDSEIEDGNQTSQPVDGVTNQDSNQSTCSDTPQEGSDDYTNQVALGCDVQISENGTEDISVVQEATSDQNDVIDSWETEDQTPDASVIQANENSGDQSSNTQDQSANEEPATDKDSWDQSAATQDQSADEEPSANEDTWDQSAATQDQSADEEPITDEDTWDQATSDEENSSPDTSMNQPPTESSGQEIKGSTDESTDSADETNEDDRYQTEATPDAPEDIAFEPNSEVNSSGPGNVDTSDEETPAAPETNAAHTETSPVDSASVEEPAASEGSSGPATSAQVGYKRPAITQKTSEAKPITSEGASDKTISSETRTITSGGEVNAVFLNEPKPIALQEVGYKRPTPIPSLSSKVVNQQTSPSASQTTAVSESTPISTDGSADMDNRRAAPISTEGTVKVGYKRPTTAVMENSYVARAAPVPSEGSVKVGYKRPTSAAPEMVAGSSPGSETPTNVGYKRPS</sequence>
<organism evidence="1 2">
    <name type="scientific">Entomophthora muscae</name>
    <dbReference type="NCBI Taxonomy" id="34485"/>
    <lineage>
        <taxon>Eukaryota</taxon>
        <taxon>Fungi</taxon>
        <taxon>Fungi incertae sedis</taxon>
        <taxon>Zoopagomycota</taxon>
        <taxon>Entomophthoromycotina</taxon>
        <taxon>Entomophthoromycetes</taxon>
        <taxon>Entomophthorales</taxon>
        <taxon>Entomophthoraceae</taxon>
        <taxon>Entomophthora</taxon>
    </lineage>
</organism>
<dbReference type="Proteomes" id="UP001165960">
    <property type="component" value="Unassembled WGS sequence"/>
</dbReference>
<evidence type="ECO:0000313" key="2">
    <source>
        <dbReference type="Proteomes" id="UP001165960"/>
    </source>
</evidence>
<dbReference type="EMBL" id="QTSX02002354">
    <property type="protein sequence ID" value="KAJ9075888.1"/>
    <property type="molecule type" value="Genomic_DNA"/>
</dbReference>
<name>A0ACC2TMX6_9FUNG</name>
<keyword evidence="2" id="KW-1185">Reference proteome</keyword>
<comment type="caution">
    <text evidence="1">The sequence shown here is derived from an EMBL/GenBank/DDBJ whole genome shotgun (WGS) entry which is preliminary data.</text>
</comment>
<evidence type="ECO:0000313" key="1">
    <source>
        <dbReference type="EMBL" id="KAJ9075888.1"/>
    </source>
</evidence>
<gene>
    <name evidence="1" type="ORF">DSO57_1031358</name>
</gene>
<reference evidence="1" key="1">
    <citation type="submission" date="2022-04" db="EMBL/GenBank/DDBJ databases">
        <title>Genome of the entomopathogenic fungus Entomophthora muscae.</title>
        <authorList>
            <person name="Elya C."/>
            <person name="Lovett B.R."/>
            <person name="Lee E."/>
            <person name="Macias A.M."/>
            <person name="Hajek A.E."/>
            <person name="De Bivort B.L."/>
            <person name="Kasson M.T."/>
            <person name="De Fine Licht H.H."/>
            <person name="Stajich J.E."/>
        </authorList>
    </citation>
    <scope>NUCLEOTIDE SEQUENCE</scope>
    <source>
        <strain evidence="1">Berkeley</strain>
    </source>
</reference>
<proteinExistence type="predicted"/>
<protein>
    <submittedName>
        <fullName evidence="1">Uncharacterized protein</fullName>
    </submittedName>
</protein>
<accession>A0ACC2TMX6</accession>